<protein>
    <recommendedName>
        <fullName evidence="1">BZIP domain-containing protein</fullName>
    </recommendedName>
</protein>
<dbReference type="EMBL" id="DS566024">
    <property type="status" value="NOT_ANNOTATED_CDS"/>
    <property type="molecule type" value="Genomic_DNA"/>
</dbReference>
<proteinExistence type="predicted"/>
<dbReference type="Proteomes" id="UP000005238">
    <property type="component" value="Unassembled WGS sequence"/>
</dbReference>
<evidence type="ECO:0000313" key="2">
    <source>
        <dbReference type="EnsemblProtists" id="Phyra77847"/>
    </source>
</evidence>
<dbReference type="SMART" id="SM00338">
    <property type="entry name" value="BRLZ"/>
    <property type="match status" value="1"/>
</dbReference>
<evidence type="ECO:0000313" key="3">
    <source>
        <dbReference type="Proteomes" id="UP000005238"/>
    </source>
</evidence>
<reference evidence="2" key="2">
    <citation type="submission" date="2015-06" db="UniProtKB">
        <authorList>
            <consortium name="EnsemblProtists"/>
        </authorList>
    </citation>
    <scope>IDENTIFICATION</scope>
    <source>
        <strain evidence="2">Pr102</strain>
    </source>
</reference>
<sequence>MDDSALYPPNRHALSDSVIGNIAQRISPPSYAPSSEASALLPLQQKSQFQGVHLTVSFDANGPLQRPPSGKSRQRVAAVDNAFTSTTDEVERRRQRNRLHQARHKMKQRQKVEDLEAVTVQLHAEVQELRLQRQVLSTGVMSGTTVWNVAAEYFRVFRYGVKAPGWDAQVPVETQRSFLQSTMVPGVASDTGYGVDALIENWGFVTTFHPDIDVQLLCLENSAEGWMVGSTLGRLPSRKTHCVTRFRIW</sequence>
<evidence type="ECO:0000259" key="1">
    <source>
        <dbReference type="SMART" id="SM00338"/>
    </source>
</evidence>
<dbReference type="HOGENOM" id="CLU_051444_2_0_1"/>
<dbReference type="InterPro" id="IPR004827">
    <property type="entry name" value="bZIP"/>
</dbReference>
<keyword evidence="3" id="KW-1185">Reference proteome</keyword>
<feature type="domain" description="BZIP" evidence="1">
    <location>
        <begin position="85"/>
        <end position="149"/>
    </location>
</feature>
<dbReference type="AlphaFoldDB" id="H3GMT4"/>
<dbReference type="eggNOG" id="ENOG502R642">
    <property type="taxonomic scope" value="Eukaryota"/>
</dbReference>
<dbReference type="GO" id="GO:0003700">
    <property type="term" value="F:DNA-binding transcription factor activity"/>
    <property type="evidence" value="ECO:0007669"/>
    <property type="project" value="InterPro"/>
</dbReference>
<accession>H3GMT4</accession>
<name>H3GMT4_PHYRM</name>
<dbReference type="EnsemblProtists" id="Phyra77847">
    <property type="protein sequence ID" value="Phyra77847"/>
    <property type="gene ID" value="Phyra77847"/>
</dbReference>
<organism evidence="2 3">
    <name type="scientific">Phytophthora ramorum</name>
    <name type="common">Sudden oak death agent</name>
    <dbReference type="NCBI Taxonomy" id="164328"/>
    <lineage>
        <taxon>Eukaryota</taxon>
        <taxon>Sar</taxon>
        <taxon>Stramenopiles</taxon>
        <taxon>Oomycota</taxon>
        <taxon>Peronosporomycetes</taxon>
        <taxon>Peronosporales</taxon>
        <taxon>Peronosporaceae</taxon>
        <taxon>Phytophthora</taxon>
    </lineage>
</organism>
<dbReference type="InParanoid" id="H3GMT4"/>
<reference evidence="3" key="1">
    <citation type="journal article" date="2006" name="Science">
        <title>Phytophthora genome sequences uncover evolutionary origins and mechanisms of pathogenesis.</title>
        <authorList>
            <person name="Tyler B.M."/>
            <person name="Tripathy S."/>
            <person name="Zhang X."/>
            <person name="Dehal P."/>
            <person name="Jiang R.H."/>
            <person name="Aerts A."/>
            <person name="Arredondo F.D."/>
            <person name="Baxter L."/>
            <person name="Bensasson D."/>
            <person name="Beynon J.L."/>
            <person name="Chapman J."/>
            <person name="Damasceno C.M."/>
            <person name="Dorrance A.E."/>
            <person name="Dou D."/>
            <person name="Dickerman A.W."/>
            <person name="Dubchak I.L."/>
            <person name="Garbelotto M."/>
            <person name="Gijzen M."/>
            <person name="Gordon S.G."/>
            <person name="Govers F."/>
            <person name="Grunwald N.J."/>
            <person name="Huang W."/>
            <person name="Ivors K.L."/>
            <person name="Jones R.W."/>
            <person name="Kamoun S."/>
            <person name="Krampis K."/>
            <person name="Lamour K.H."/>
            <person name="Lee M.K."/>
            <person name="McDonald W.H."/>
            <person name="Medina M."/>
            <person name="Meijer H.J."/>
            <person name="Nordberg E.K."/>
            <person name="Maclean D.J."/>
            <person name="Ospina-Giraldo M.D."/>
            <person name="Morris P.F."/>
            <person name="Phuntumart V."/>
            <person name="Putnam N.H."/>
            <person name="Rash S."/>
            <person name="Rose J.K."/>
            <person name="Sakihama Y."/>
            <person name="Salamov A.A."/>
            <person name="Savidor A."/>
            <person name="Scheuring C.F."/>
            <person name="Smith B.M."/>
            <person name="Sobral B.W."/>
            <person name="Terry A."/>
            <person name="Torto-Alalibo T.A."/>
            <person name="Win J."/>
            <person name="Xu Z."/>
            <person name="Zhang H."/>
            <person name="Grigoriev I.V."/>
            <person name="Rokhsar D.S."/>
            <person name="Boore J.L."/>
        </authorList>
    </citation>
    <scope>NUCLEOTIDE SEQUENCE [LARGE SCALE GENOMIC DNA]</scope>
    <source>
        <strain evidence="3">Pr102</strain>
    </source>
</reference>
<dbReference type="CDD" id="cd14686">
    <property type="entry name" value="bZIP"/>
    <property type="match status" value="1"/>
</dbReference>